<feature type="compositionally biased region" description="Low complexity" evidence="9">
    <location>
        <begin position="143"/>
        <end position="156"/>
    </location>
</feature>
<evidence type="ECO:0000256" key="1">
    <source>
        <dbReference type="ARBA" id="ARBA00022723"/>
    </source>
</evidence>
<dbReference type="Gene3D" id="3.30.160.60">
    <property type="entry name" value="Classic Zinc Finger"/>
    <property type="match status" value="1"/>
</dbReference>
<evidence type="ECO:0000256" key="6">
    <source>
        <dbReference type="ARBA" id="ARBA00023125"/>
    </source>
</evidence>
<dbReference type="PANTHER" id="PTHR23235:SF141">
    <property type="entry name" value="KRUEPPEL-LIKE FACTOR 15"/>
    <property type="match status" value="1"/>
</dbReference>
<keyword evidence="11" id="KW-1185">Reference proteome</keyword>
<feature type="compositionally biased region" description="Acidic residues" evidence="9">
    <location>
        <begin position="58"/>
        <end position="74"/>
    </location>
</feature>
<evidence type="ECO:0000256" key="4">
    <source>
        <dbReference type="ARBA" id="ARBA00022833"/>
    </source>
</evidence>
<organism evidence="11 12">
    <name type="scientific">Cottoperca gobio</name>
    <name type="common">Frogmouth</name>
    <name type="synonym">Aphritis gobio</name>
    <dbReference type="NCBI Taxonomy" id="56716"/>
    <lineage>
        <taxon>Eukaryota</taxon>
        <taxon>Metazoa</taxon>
        <taxon>Chordata</taxon>
        <taxon>Craniata</taxon>
        <taxon>Vertebrata</taxon>
        <taxon>Euteleostomi</taxon>
        <taxon>Actinopterygii</taxon>
        <taxon>Neopterygii</taxon>
        <taxon>Teleostei</taxon>
        <taxon>Neoteleostei</taxon>
        <taxon>Acanthomorphata</taxon>
        <taxon>Eupercaria</taxon>
        <taxon>Perciformes</taxon>
        <taxon>Notothenioidei</taxon>
        <taxon>Bovichtidae</taxon>
        <taxon>Cottoperca</taxon>
    </lineage>
</organism>
<dbReference type="SUPFAM" id="SSF57667">
    <property type="entry name" value="beta-beta-alpha zinc fingers"/>
    <property type="match status" value="1"/>
</dbReference>
<dbReference type="InterPro" id="IPR036236">
    <property type="entry name" value="Znf_C2H2_sf"/>
</dbReference>
<reference evidence="12" key="1">
    <citation type="submission" date="2025-08" db="UniProtKB">
        <authorList>
            <consortium name="RefSeq"/>
        </authorList>
    </citation>
    <scope>IDENTIFICATION</scope>
</reference>
<keyword evidence="7" id="KW-0804">Transcription</keyword>
<dbReference type="RefSeq" id="XP_029288076.1">
    <property type="nucleotide sequence ID" value="XM_029432216.1"/>
</dbReference>
<evidence type="ECO:0000256" key="9">
    <source>
        <dbReference type="SAM" id="MobiDB-lite"/>
    </source>
</evidence>
<dbReference type="PANTHER" id="PTHR23235">
    <property type="entry name" value="KRUEPPEL-LIKE TRANSCRIPTION FACTOR"/>
    <property type="match status" value="1"/>
</dbReference>
<dbReference type="GO" id="GO:0000981">
    <property type="term" value="F:DNA-binding transcription factor activity, RNA polymerase II-specific"/>
    <property type="evidence" value="ECO:0007669"/>
    <property type="project" value="TreeGrafter"/>
</dbReference>
<feature type="compositionally biased region" description="Low complexity" evidence="9">
    <location>
        <begin position="99"/>
        <end position="109"/>
    </location>
</feature>
<dbReference type="GeneID" id="115008541"/>
<dbReference type="InterPro" id="IPR013087">
    <property type="entry name" value="Znf_C2H2_type"/>
</dbReference>
<dbReference type="AlphaFoldDB" id="A0A6J2PRY9"/>
<evidence type="ECO:0000259" key="10">
    <source>
        <dbReference type="PROSITE" id="PS50157"/>
    </source>
</evidence>
<dbReference type="OrthoDB" id="6365676at2759"/>
<feature type="compositionally biased region" description="Polar residues" evidence="9">
    <location>
        <begin position="157"/>
        <end position="202"/>
    </location>
</feature>
<accession>A0A6J2PRY9</accession>
<dbReference type="GO" id="GO:0000978">
    <property type="term" value="F:RNA polymerase II cis-regulatory region sequence-specific DNA binding"/>
    <property type="evidence" value="ECO:0007669"/>
    <property type="project" value="TreeGrafter"/>
</dbReference>
<keyword evidence="5" id="KW-0805">Transcription regulation</keyword>
<evidence type="ECO:0000313" key="11">
    <source>
        <dbReference type="Proteomes" id="UP000504630"/>
    </source>
</evidence>
<feature type="region of interest" description="Disordered" evidence="9">
    <location>
        <begin position="28"/>
        <end position="109"/>
    </location>
</feature>
<dbReference type="PROSITE" id="PS00028">
    <property type="entry name" value="ZINC_FINGER_C2H2_1"/>
    <property type="match status" value="1"/>
</dbReference>
<keyword evidence="4" id="KW-0862">Zinc</keyword>
<dbReference type="PROSITE" id="PS50157">
    <property type="entry name" value="ZINC_FINGER_C2H2_2"/>
    <property type="match status" value="1"/>
</dbReference>
<keyword evidence="1" id="KW-0479">Metal-binding</keyword>
<evidence type="ECO:0000256" key="3">
    <source>
        <dbReference type="ARBA" id="ARBA00022771"/>
    </source>
</evidence>
<name>A0A6J2PRY9_COTGO</name>
<protein>
    <submittedName>
        <fullName evidence="12">Krueppel-like factor 15 isoform X1</fullName>
    </submittedName>
</protein>
<proteinExistence type="predicted"/>
<keyword evidence="3 8" id="KW-0863">Zinc-finger</keyword>
<dbReference type="KEGG" id="cgob:115008541"/>
<dbReference type="Proteomes" id="UP000504630">
    <property type="component" value="Chromosome 5"/>
</dbReference>
<dbReference type="InParanoid" id="A0A6J2PRY9"/>
<dbReference type="GO" id="GO:0008270">
    <property type="term" value="F:zinc ion binding"/>
    <property type="evidence" value="ECO:0007669"/>
    <property type="project" value="UniProtKB-KW"/>
</dbReference>
<evidence type="ECO:0000256" key="2">
    <source>
        <dbReference type="ARBA" id="ARBA00022737"/>
    </source>
</evidence>
<gene>
    <name evidence="12" type="primary">LOC115008541</name>
</gene>
<dbReference type="FunFam" id="3.30.160.60:FF:002639">
    <property type="entry name" value="Kruppel-Like Factor (Zinc finger protein)"/>
    <property type="match status" value="1"/>
</dbReference>
<feature type="domain" description="C2H2-type" evidence="10">
    <location>
        <begin position="328"/>
        <end position="357"/>
    </location>
</feature>
<keyword evidence="6" id="KW-0238">DNA-binding</keyword>
<evidence type="ECO:0000256" key="5">
    <source>
        <dbReference type="ARBA" id="ARBA00023015"/>
    </source>
</evidence>
<evidence type="ECO:0000256" key="8">
    <source>
        <dbReference type="PROSITE-ProRule" id="PRU00042"/>
    </source>
</evidence>
<sequence>MVSLGSRTLSLENELFRDSGSLFSLCLGDGARSEGGSSASCDSPDAGELGAMHSSSPGEEEDDEEEEEDEDEDERASLYIFPGAEEEEEHASQEPKLPEFPFHPSSPFSPTLEEIEEFLREKMELVKEGLLVPKEEASPLPCSGSPSSTAPPDASPETCSNIGTSASHCTSSPMTPQNEHNSSGPEDSSPSAQVNHSPSTRTPPILLGAPLVLQLQPLPLAQPPALAGSPPGTQSGIWLTHLVMGLQGARGQNVTLLAPQVPSTPTTLLSLNSGDKSADQKYVKIAPLPIAMRTLEITGVTGIGGQGNGLLKAVSPRVTRLPPTERVHKCSHPGCGKMYTKSSHLKAHFRRHTGEKPYTCSWPECGWRANLRKDAQHITSKRPPSMEQLSTQRCRKKAHRIIKDPHHASNKRYHSIRTTTSRLRDSFITQAVRLLNS</sequence>
<evidence type="ECO:0000313" key="12">
    <source>
        <dbReference type="RefSeq" id="XP_029288076.1"/>
    </source>
</evidence>
<evidence type="ECO:0000256" key="7">
    <source>
        <dbReference type="ARBA" id="ARBA00023163"/>
    </source>
</evidence>
<feature type="region of interest" description="Disordered" evidence="9">
    <location>
        <begin position="136"/>
        <end position="205"/>
    </location>
</feature>
<keyword evidence="2" id="KW-0677">Repeat</keyword>